<accession>A0AAV9ZPW5</accession>
<protein>
    <submittedName>
        <fullName evidence="1">Uncharacterized protein</fullName>
    </submittedName>
</protein>
<evidence type="ECO:0000313" key="2">
    <source>
        <dbReference type="Proteomes" id="UP001362999"/>
    </source>
</evidence>
<sequence length="188" mass="20569">MPFPVMDAEQIRDVKTFLSGLTNDKLRKGILFPTGLPNWVPIMVPSTKPGSGGPASVGFQFWFGLAPEVLHMPIDMAIYAPAEPLSGVRLPLAILHVDQNDHAGHPICSSINNMIFDGASDTSPWYGNMIVLLFSPETSSLESVPEWLHDYVAETAIDFVRTMSSAKRSGRRVPTSKYQLSVSPAMLL</sequence>
<evidence type="ECO:0000313" key="1">
    <source>
        <dbReference type="EMBL" id="KAK6988116.1"/>
    </source>
</evidence>
<comment type="caution">
    <text evidence="1">The sequence shown here is derived from an EMBL/GenBank/DDBJ whole genome shotgun (WGS) entry which is preliminary data.</text>
</comment>
<proteinExistence type="predicted"/>
<dbReference type="Proteomes" id="UP001362999">
    <property type="component" value="Unassembled WGS sequence"/>
</dbReference>
<name>A0AAV9ZPW5_9AGAR</name>
<organism evidence="1 2">
    <name type="scientific">Favolaschia claudopus</name>
    <dbReference type="NCBI Taxonomy" id="2862362"/>
    <lineage>
        <taxon>Eukaryota</taxon>
        <taxon>Fungi</taxon>
        <taxon>Dikarya</taxon>
        <taxon>Basidiomycota</taxon>
        <taxon>Agaricomycotina</taxon>
        <taxon>Agaricomycetes</taxon>
        <taxon>Agaricomycetidae</taxon>
        <taxon>Agaricales</taxon>
        <taxon>Marasmiineae</taxon>
        <taxon>Mycenaceae</taxon>
        <taxon>Favolaschia</taxon>
    </lineage>
</organism>
<dbReference type="EMBL" id="JAWWNJ010000126">
    <property type="protein sequence ID" value="KAK6988116.1"/>
    <property type="molecule type" value="Genomic_DNA"/>
</dbReference>
<reference evidence="1 2" key="1">
    <citation type="journal article" date="2024" name="J Genomics">
        <title>Draft genome sequencing and assembly of Favolaschia claudopus CIRM-BRFM 2984 isolated from oak limbs.</title>
        <authorList>
            <person name="Navarro D."/>
            <person name="Drula E."/>
            <person name="Chaduli D."/>
            <person name="Cazenave R."/>
            <person name="Ahrendt S."/>
            <person name="Wang J."/>
            <person name="Lipzen A."/>
            <person name="Daum C."/>
            <person name="Barry K."/>
            <person name="Grigoriev I.V."/>
            <person name="Favel A."/>
            <person name="Rosso M.N."/>
            <person name="Martin F."/>
        </authorList>
    </citation>
    <scope>NUCLEOTIDE SEQUENCE [LARGE SCALE GENOMIC DNA]</scope>
    <source>
        <strain evidence="1 2">CIRM-BRFM 2984</strain>
    </source>
</reference>
<gene>
    <name evidence="1" type="ORF">R3P38DRAFT_3229681</name>
</gene>
<keyword evidence="2" id="KW-1185">Reference proteome</keyword>
<dbReference type="AlphaFoldDB" id="A0AAV9ZPW5"/>